<dbReference type="EMBL" id="RJTM01000072">
    <property type="protein sequence ID" value="RNL87276.1"/>
    <property type="molecule type" value="Genomic_DNA"/>
</dbReference>
<dbReference type="GO" id="GO:0016491">
    <property type="term" value="F:oxidoreductase activity"/>
    <property type="evidence" value="ECO:0007669"/>
    <property type="project" value="UniProtKB-KW"/>
</dbReference>
<dbReference type="PANTHER" id="PTHR24321">
    <property type="entry name" value="DEHYDROGENASES, SHORT CHAIN"/>
    <property type="match status" value="1"/>
</dbReference>
<comment type="caution">
    <text evidence="3">The sequence shown here is derived from an EMBL/GenBank/DDBJ whole genome shotgun (WGS) entry which is preliminary data.</text>
</comment>
<name>A0A3N0EHB3_SINP1</name>
<dbReference type="SUPFAM" id="SSF51735">
    <property type="entry name" value="NAD(P)-binding Rossmann-fold domains"/>
    <property type="match status" value="1"/>
</dbReference>
<evidence type="ECO:0000256" key="1">
    <source>
        <dbReference type="ARBA" id="ARBA00006484"/>
    </source>
</evidence>
<dbReference type="AlphaFoldDB" id="A0A3N0EHB3"/>
<evidence type="ECO:0000256" key="2">
    <source>
        <dbReference type="ARBA" id="ARBA00023002"/>
    </source>
</evidence>
<comment type="similarity">
    <text evidence="1">Belongs to the short-chain dehydrogenases/reductases (SDR) family.</text>
</comment>
<evidence type="ECO:0000313" key="4">
    <source>
        <dbReference type="Proteomes" id="UP000267469"/>
    </source>
</evidence>
<dbReference type="InterPro" id="IPR036291">
    <property type="entry name" value="NAD(P)-bd_dom_sf"/>
</dbReference>
<gene>
    <name evidence="3" type="ORF">ED312_10630</name>
</gene>
<dbReference type="CDD" id="cd05233">
    <property type="entry name" value="SDR_c"/>
    <property type="match status" value="1"/>
</dbReference>
<dbReference type="InterPro" id="IPR020904">
    <property type="entry name" value="Sc_DH/Rdtase_CS"/>
</dbReference>
<proteinExistence type="inferred from homology"/>
<dbReference type="OrthoDB" id="9803333at2"/>
<dbReference type="Pfam" id="PF13561">
    <property type="entry name" value="adh_short_C2"/>
    <property type="match status" value="1"/>
</dbReference>
<keyword evidence="4" id="KW-1185">Reference proteome</keyword>
<accession>A0A3N0EHB3</accession>
<evidence type="ECO:0000313" key="3">
    <source>
        <dbReference type="EMBL" id="RNL87276.1"/>
    </source>
</evidence>
<reference evidence="3 4" key="1">
    <citation type="submission" date="2018-10" db="EMBL/GenBank/DDBJ databases">
        <title>Sinomicrobium pectinilyticum sp. nov., a pectinase-producing bacterium isolated from alkaline and saline soil, and emended description of the genus Sinomicrobium.</title>
        <authorList>
            <person name="Cheng B."/>
            <person name="Li C."/>
            <person name="Lai Q."/>
            <person name="Du M."/>
            <person name="Shao Z."/>
            <person name="Xu P."/>
            <person name="Yang C."/>
        </authorList>
    </citation>
    <scope>NUCLEOTIDE SEQUENCE [LARGE SCALE GENOMIC DNA]</scope>
    <source>
        <strain evidence="3 4">5DNS001</strain>
    </source>
</reference>
<dbReference type="FunFam" id="3.40.50.720:FF:000084">
    <property type="entry name" value="Short-chain dehydrogenase reductase"/>
    <property type="match status" value="1"/>
</dbReference>
<dbReference type="PROSITE" id="PS00061">
    <property type="entry name" value="ADH_SHORT"/>
    <property type="match status" value="1"/>
</dbReference>
<dbReference type="Gene3D" id="3.40.50.720">
    <property type="entry name" value="NAD(P)-binding Rossmann-like Domain"/>
    <property type="match status" value="1"/>
</dbReference>
<dbReference type="RefSeq" id="WP_123216010.1">
    <property type="nucleotide sequence ID" value="NZ_RJTM01000072.1"/>
</dbReference>
<dbReference type="InterPro" id="IPR002347">
    <property type="entry name" value="SDR_fam"/>
</dbReference>
<organism evidence="3 4">
    <name type="scientific">Sinomicrobium pectinilyticum</name>
    <dbReference type="NCBI Taxonomy" id="1084421"/>
    <lineage>
        <taxon>Bacteria</taxon>
        <taxon>Pseudomonadati</taxon>
        <taxon>Bacteroidota</taxon>
        <taxon>Flavobacteriia</taxon>
        <taxon>Flavobacteriales</taxon>
        <taxon>Flavobacteriaceae</taxon>
        <taxon>Sinomicrobium</taxon>
    </lineage>
</organism>
<keyword evidence="2" id="KW-0560">Oxidoreductase</keyword>
<dbReference type="Proteomes" id="UP000267469">
    <property type="component" value="Unassembled WGS sequence"/>
</dbReference>
<dbReference type="PRINTS" id="PR00081">
    <property type="entry name" value="GDHRDH"/>
</dbReference>
<dbReference type="PANTHER" id="PTHR24321:SF8">
    <property type="entry name" value="ESTRADIOL 17-BETA-DEHYDROGENASE 8-RELATED"/>
    <property type="match status" value="1"/>
</dbReference>
<sequence>MGKLEGKTAIITGGATGIGEAISKKFSREGAKVLVVGFPDDPVDDVVREIKDKGGDAAGYSGDISVKEHAEEAVREILNRWEKLDILINNAGVFPEINPIEKFSTEAFENLVKNNIRTAFLMTKASVKELQKTEGCIIYAGSESGTLGLPENAAYGGTKGFLHAFMKGIAGEQASRGVRVNCVAPGPIDTAWTHRETSDMDRSMEKLTVNATLMGRRGTPEEVANVYLFLASEEASYVTGAIYPVDGGITIAKGPMGEKVPDGLKEKATKLALQHSKEGATDMK</sequence>
<protein>
    <submittedName>
        <fullName evidence="3">SDR family oxidoreductase</fullName>
    </submittedName>
</protein>